<dbReference type="GO" id="GO:0003887">
    <property type="term" value="F:DNA-directed DNA polymerase activity"/>
    <property type="evidence" value="ECO:0007669"/>
    <property type="project" value="UniProtKB-EC"/>
</dbReference>
<dbReference type="InterPro" id="IPR022754">
    <property type="entry name" value="DNA_pol_III_gamma-3"/>
</dbReference>
<dbReference type="InterPro" id="IPR021029">
    <property type="entry name" value="DNA_pol_III_tau_dom-5"/>
</dbReference>
<gene>
    <name evidence="11 14" type="primary">dnaX</name>
    <name evidence="14" type="ORF">J3U76_03645</name>
</gene>
<sequence length="786" mass="85301">MNYQVLARKWRPQRFADVVGQQHVLTALINALSQGRLHHAYLFSGTRGVGKTSIARLLAKALNCDHGITPDPCGSCASCQEIEQGRFVDLLEIDAASRTKVEDTRELLDNVQYQPARGRFKVYLIDEVHMLSRHSFNALLKTLEEPPPHVKFLLATTDPQKLPITILSRCLQFHLKSLEPEQIDTQLQHILEHEQLPFEAQATAALSRAADGSLRDGLSLTDQALAFGNGEVKLAWVESMLGNLNRSQLLALIEAILSGQGDVLLAQVAELASLGPDYDQVHKELIGFWHQLALAQLVAASPQQPYAEELNRLAPLVSSEQIQVFYQICLQGRKDLPFAPDGRSALEMTLLRTLAFRPEAPVVTTNVAFGSLASAVPKEVSPTVKKPEPPPIKEAPSTPAAHEPTAASLEQEQNEIWEQAARLGQASPSAVASEQPSAGTAKAALPDEALHTPISDNESKAAVTPAPVAKPSSADAIEDPAAADVARLRRLLQTRNRLRSQEPDKAAPAPTVTPIAKPSVTPTAPPVQATQSQAQVQDQEPIRAAEKPSIPASGASRADELPPLDAYDDANWQNEDQDLPPWHADGQSTQATPLAPSTAQAQASSRAEAGQLQRTAQPQPASSVVPNVAAHAPAGPLTKAQHSASDPEPLKAISLLPQAEDSWTRLVAELPLGGLLRQLAMHSSREEITEQQWQLWLQPQHKHLLNEKSRQELESVIQQHISQPITVLVTVGQQTGLQTPFEIEQVLYQAAIAQAKDEIKGDDAVQFLISRFAAVLDEDSIEPMVQ</sequence>
<evidence type="ECO:0000313" key="14">
    <source>
        <dbReference type="EMBL" id="MBO1518739.1"/>
    </source>
</evidence>
<dbReference type="InterPro" id="IPR045085">
    <property type="entry name" value="HLD_clamp_pol_III_gamma_tau"/>
</dbReference>
<dbReference type="InterPro" id="IPR003593">
    <property type="entry name" value="AAA+_ATPase"/>
</dbReference>
<dbReference type="InterPro" id="IPR012763">
    <property type="entry name" value="DNA_pol_III_sug/sutau_N"/>
</dbReference>
<dbReference type="SUPFAM" id="SSF52540">
    <property type="entry name" value="P-loop containing nucleoside triphosphate hydrolases"/>
    <property type="match status" value="1"/>
</dbReference>
<evidence type="ECO:0000256" key="11">
    <source>
        <dbReference type="RuleBase" id="RU364063"/>
    </source>
</evidence>
<dbReference type="RefSeq" id="WP_208004469.1">
    <property type="nucleotide sequence ID" value="NZ_JAGDFX010000003.1"/>
</dbReference>
<keyword evidence="4 11" id="KW-0235">DNA replication</keyword>
<feature type="region of interest" description="Disordered" evidence="12">
    <location>
        <begin position="495"/>
        <end position="625"/>
    </location>
</feature>
<protein>
    <recommendedName>
        <fullName evidence="11">DNA polymerase III subunit gamma/tau</fullName>
        <ecNumber evidence="11">2.7.7.7</ecNumber>
    </recommendedName>
</protein>
<evidence type="ECO:0000256" key="2">
    <source>
        <dbReference type="ARBA" id="ARBA00022679"/>
    </source>
</evidence>
<dbReference type="NCBIfam" id="NF005942">
    <property type="entry name" value="PRK07994.1"/>
    <property type="match status" value="1"/>
</dbReference>
<dbReference type="Gene3D" id="3.40.50.300">
    <property type="entry name" value="P-loop containing nucleotide triphosphate hydrolases"/>
    <property type="match status" value="1"/>
</dbReference>
<dbReference type="InterPro" id="IPR027417">
    <property type="entry name" value="P-loop_NTPase"/>
</dbReference>
<dbReference type="CDD" id="cd18137">
    <property type="entry name" value="HLD_clamp_pol_III_gamma_tau"/>
    <property type="match status" value="1"/>
</dbReference>
<dbReference type="NCBIfam" id="NF004046">
    <property type="entry name" value="PRK05563.1"/>
    <property type="match status" value="1"/>
</dbReference>
<dbReference type="EC" id="2.7.7.7" evidence="11"/>
<keyword evidence="7" id="KW-0862">Zinc</keyword>
<keyword evidence="8 11" id="KW-0067">ATP-binding</keyword>
<feature type="compositionally biased region" description="Polar residues" evidence="12">
    <location>
        <begin position="612"/>
        <end position="625"/>
    </location>
</feature>
<dbReference type="PANTHER" id="PTHR11669:SF0">
    <property type="entry name" value="PROTEIN STICHEL-LIKE 2"/>
    <property type="match status" value="1"/>
</dbReference>
<evidence type="ECO:0000256" key="8">
    <source>
        <dbReference type="ARBA" id="ARBA00022840"/>
    </source>
</evidence>
<dbReference type="InterPro" id="IPR038249">
    <property type="entry name" value="PolIII_tau_V_sf"/>
</dbReference>
<feature type="region of interest" description="Disordered" evidence="12">
    <location>
        <begin position="423"/>
        <end position="442"/>
    </location>
</feature>
<dbReference type="InterPro" id="IPR001270">
    <property type="entry name" value="ClpA/B"/>
</dbReference>
<keyword evidence="5" id="KW-0479">Metal-binding</keyword>
<evidence type="ECO:0000259" key="13">
    <source>
        <dbReference type="SMART" id="SM00382"/>
    </source>
</evidence>
<dbReference type="SUPFAM" id="SSF48019">
    <property type="entry name" value="post-AAA+ oligomerization domain-like"/>
    <property type="match status" value="1"/>
</dbReference>
<keyword evidence="9 11" id="KW-0239">DNA-directed DNA polymerase</keyword>
<feature type="compositionally biased region" description="Polar residues" evidence="12">
    <location>
        <begin position="586"/>
        <end position="605"/>
    </location>
</feature>
<dbReference type="Pfam" id="PF13177">
    <property type="entry name" value="DNA_pol3_delta2"/>
    <property type="match status" value="1"/>
</dbReference>
<evidence type="ECO:0000256" key="10">
    <source>
        <dbReference type="ARBA" id="ARBA00049244"/>
    </source>
</evidence>
<evidence type="ECO:0000256" key="4">
    <source>
        <dbReference type="ARBA" id="ARBA00022705"/>
    </source>
</evidence>
<evidence type="ECO:0000256" key="1">
    <source>
        <dbReference type="ARBA" id="ARBA00006360"/>
    </source>
</evidence>
<comment type="catalytic activity">
    <reaction evidence="10 11">
        <text>DNA(n) + a 2'-deoxyribonucleoside 5'-triphosphate = DNA(n+1) + diphosphate</text>
        <dbReference type="Rhea" id="RHEA:22508"/>
        <dbReference type="Rhea" id="RHEA-COMP:17339"/>
        <dbReference type="Rhea" id="RHEA-COMP:17340"/>
        <dbReference type="ChEBI" id="CHEBI:33019"/>
        <dbReference type="ChEBI" id="CHEBI:61560"/>
        <dbReference type="ChEBI" id="CHEBI:173112"/>
        <dbReference type="EC" id="2.7.7.7"/>
    </reaction>
</comment>
<feature type="compositionally biased region" description="Low complexity" evidence="12">
    <location>
        <begin position="460"/>
        <end position="474"/>
    </location>
</feature>
<evidence type="ECO:0000256" key="7">
    <source>
        <dbReference type="ARBA" id="ARBA00022833"/>
    </source>
</evidence>
<keyword evidence="15" id="KW-1185">Reference proteome</keyword>
<dbReference type="PRINTS" id="PR00300">
    <property type="entry name" value="CLPPROTEASEA"/>
</dbReference>
<dbReference type="PANTHER" id="PTHR11669">
    <property type="entry name" value="REPLICATION FACTOR C / DNA POLYMERASE III GAMMA-TAU SUBUNIT"/>
    <property type="match status" value="1"/>
</dbReference>
<feature type="compositionally biased region" description="Polar residues" evidence="12">
    <location>
        <begin position="426"/>
        <end position="438"/>
    </location>
</feature>
<reference evidence="14 15" key="1">
    <citation type="submission" date="2021-03" db="EMBL/GenBank/DDBJ databases">
        <title>Oceanisphaera sp. nov., isolated from the intestine.</title>
        <authorList>
            <person name="Zhao L.-H."/>
            <person name="Shi L.-F."/>
        </authorList>
    </citation>
    <scope>NUCLEOTIDE SEQUENCE [LARGE SCALE GENOMIC DNA]</scope>
    <source>
        <strain evidence="14 15">DM8</strain>
    </source>
</reference>
<organism evidence="14 15">
    <name type="scientific">Oceanisphaera pacifica</name>
    <dbReference type="NCBI Taxonomy" id="2818389"/>
    <lineage>
        <taxon>Bacteria</taxon>
        <taxon>Pseudomonadati</taxon>
        <taxon>Pseudomonadota</taxon>
        <taxon>Gammaproteobacteria</taxon>
        <taxon>Aeromonadales</taxon>
        <taxon>Aeromonadaceae</taxon>
        <taxon>Oceanisphaera</taxon>
    </lineage>
</organism>
<comment type="subunit">
    <text evidence="11">DNA polymerase III contains a core (composed of alpha, epsilon and theta chains) that associates with a tau subunit. This core dimerizes to form the POLIII' complex. PolIII' associates with the gamma complex (composed of gamma, delta, delta', psi and chi chains) and with the beta chain to form the complete DNA polymerase III complex.</text>
</comment>
<dbReference type="Proteomes" id="UP000664882">
    <property type="component" value="Unassembled WGS sequence"/>
</dbReference>
<comment type="caution">
    <text evidence="14">The sequence shown here is derived from an EMBL/GenBank/DDBJ whole genome shotgun (WGS) entry which is preliminary data.</text>
</comment>
<dbReference type="NCBIfam" id="TIGR02397">
    <property type="entry name" value="dnaX_nterm"/>
    <property type="match status" value="1"/>
</dbReference>
<feature type="domain" description="AAA+ ATPase" evidence="13">
    <location>
        <begin position="37"/>
        <end position="178"/>
    </location>
</feature>
<evidence type="ECO:0000256" key="3">
    <source>
        <dbReference type="ARBA" id="ARBA00022695"/>
    </source>
</evidence>
<keyword evidence="2 11" id="KW-0808">Transferase</keyword>
<evidence type="ECO:0000256" key="5">
    <source>
        <dbReference type="ARBA" id="ARBA00022723"/>
    </source>
</evidence>
<evidence type="ECO:0000256" key="6">
    <source>
        <dbReference type="ARBA" id="ARBA00022741"/>
    </source>
</evidence>
<evidence type="ECO:0000256" key="9">
    <source>
        <dbReference type="ARBA" id="ARBA00022932"/>
    </source>
</evidence>
<dbReference type="InterPro" id="IPR050238">
    <property type="entry name" value="DNA_Rep/Repair_Clamp_Loader"/>
</dbReference>
<feature type="region of interest" description="Disordered" evidence="12">
    <location>
        <begin position="453"/>
        <end position="477"/>
    </location>
</feature>
<dbReference type="Gene3D" id="3.30.300.150">
    <property type="entry name" value="DNA polymerase III, tau subunit, domain V"/>
    <property type="match status" value="1"/>
</dbReference>
<evidence type="ECO:0000313" key="15">
    <source>
        <dbReference type="Proteomes" id="UP000664882"/>
    </source>
</evidence>
<accession>A0ABS3NDS5</accession>
<comment type="similarity">
    <text evidence="1 11">Belongs to the DnaX/STICHEL family.</text>
</comment>
<dbReference type="SMART" id="SM00382">
    <property type="entry name" value="AAA"/>
    <property type="match status" value="1"/>
</dbReference>
<dbReference type="Gene3D" id="1.20.272.10">
    <property type="match status" value="1"/>
</dbReference>
<proteinExistence type="inferred from homology"/>
<feature type="compositionally biased region" description="Low complexity" evidence="12">
    <location>
        <begin position="518"/>
        <end position="537"/>
    </location>
</feature>
<name>A0ABS3NDS5_9GAMM</name>
<dbReference type="CDD" id="cd00009">
    <property type="entry name" value="AAA"/>
    <property type="match status" value="1"/>
</dbReference>
<dbReference type="Pfam" id="PF12170">
    <property type="entry name" value="DNA_pol3_tau_5"/>
    <property type="match status" value="1"/>
</dbReference>
<comment type="function">
    <text evidence="11">DNA polymerase III is a complex, multichain enzyme responsible for most of the replicative synthesis in bacteria. This DNA polymerase also exhibits 3' to 5' exonuclease activity.</text>
</comment>
<dbReference type="Pfam" id="PF22608">
    <property type="entry name" value="DNAX_ATPase_lid"/>
    <property type="match status" value="1"/>
</dbReference>
<keyword evidence="3 11" id="KW-0548">Nucleotidyltransferase</keyword>
<keyword evidence="6 11" id="KW-0547">Nucleotide-binding</keyword>
<evidence type="ECO:0000256" key="12">
    <source>
        <dbReference type="SAM" id="MobiDB-lite"/>
    </source>
</evidence>
<dbReference type="InterPro" id="IPR008921">
    <property type="entry name" value="DNA_pol3_clamp-load_cplx_C"/>
</dbReference>
<feature type="region of interest" description="Disordered" evidence="12">
    <location>
        <begin position="378"/>
        <end position="411"/>
    </location>
</feature>
<dbReference type="Gene3D" id="1.10.8.60">
    <property type="match status" value="1"/>
</dbReference>
<dbReference type="Pfam" id="PF12169">
    <property type="entry name" value="DNA_pol3_gamma3"/>
    <property type="match status" value="1"/>
</dbReference>
<dbReference type="EMBL" id="JAGDFX010000003">
    <property type="protein sequence ID" value="MBO1518739.1"/>
    <property type="molecule type" value="Genomic_DNA"/>
</dbReference>